<proteinExistence type="predicted"/>
<evidence type="ECO:0000313" key="1">
    <source>
        <dbReference type="EMBL" id="OOC10265.1"/>
    </source>
</evidence>
<protein>
    <submittedName>
        <fullName evidence="1">Sulfotransferase</fullName>
    </submittedName>
</protein>
<dbReference type="GO" id="GO:0008146">
    <property type="term" value="F:sulfotransferase activity"/>
    <property type="evidence" value="ECO:0007669"/>
    <property type="project" value="InterPro"/>
</dbReference>
<keyword evidence="1" id="KW-0808">Transferase</keyword>
<dbReference type="OrthoDB" id="288532at2"/>
<dbReference type="RefSeq" id="WP_077244119.1">
    <property type="nucleotide sequence ID" value="NZ_MUZR01000018.1"/>
</dbReference>
<evidence type="ECO:0000313" key="2">
    <source>
        <dbReference type="Proteomes" id="UP000189177"/>
    </source>
</evidence>
<gene>
    <name evidence="1" type="ORF">B1A74_06405</name>
</gene>
<comment type="caution">
    <text evidence="1">The sequence shown here is derived from an EMBL/GenBank/DDBJ whole genome shotgun (WGS) entry which is preliminary data.</text>
</comment>
<dbReference type="EMBL" id="MUZR01000018">
    <property type="protein sequence ID" value="OOC10265.1"/>
    <property type="molecule type" value="Genomic_DNA"/>
</dbReference>
<sequence>MLISYRKNFLFVHIAKTGGTSIRAALRPYRWGGWYSIPLWAASQVSQLTRPRHKLGLKFPRHAKAIAAKEMLPEPVYRELFKCAIVRNPWDLQVSSWHHIQREKPQVLEGTSTFGDFLRLKFDPERPYDYMLDTSAELQHEYIVDLQGRVIVDFIGRYENLHEDFATICQRIGIPTPELPHLRRASERDDYRSYYDDTLAEMVAQHYRRDLDLLGYEFDGPNAANG</sequence>
<organism evidence="1 2">
    <name type="scientific">Thioalkalivibrio halophilus</name>
    <dbReference type="NCBI Taxonomy" id="252474"/>
    <lineage>
        <taxon>Bacteria</taxon>
        <taxon>Pseudomonadati</taxon>
        <taxon>Pseudomonadota</taxon>
        <taxon>Gammaproteobacteria</taxon>
        <taxon>Chromatiales</taxon>
        <taxon>Ectothiorhodospiraceae</taxon>
        <taxon>Thioalkalivibrio</taxon>
    </lineage>
</organism>
<dbReference type="Pfam" id="PF03567">
    <property type="entry name" value="Sulfotransfer_2"/>
    <property type="match status" value="1"/>
</dbReference>
<keyword evidence="2" id="KW-1185">Reference proteome</keyword>
<dbReference type="InterPro" id="IPR027417">
    <property type="entry name" value="P-loop_NTPase"/>
</dbReference>
<name>A0A1V2ZYW1_9GAMM</name>
<reference evidence="1 2" key="1">
    <citation type="submission" date="2017-02" db="EMBL/GenBank/DDBJ databases">
        <title>Genomic diversity within the haloalkaliphilic genus Thioalkalivibrio.</title>
        <authorList>
            <person name="Ahn A.-C."/>
            <person name="Meier-Kolthoff J."/>
            <person name="Overmars L."/>
            <person name="Richter M."/>
            <person name="Woyke T."/>
            <person name="Sorokin D.Y."/>
            <person name="Muyzer G."/>
        </authorList>
    </citation>
    <scope>NUCLEOTIDE SEQUENCE [LARGE SCALE GENOMIC DNA]</scope>
    <source>
        <strain evidence="1 2">HL17</strain>
    </source>
</reference>
<dbReference type="SUPFAM" id="SSF52540">
    <property type="entry name" value="P-loop containing nucleoside triphosphate hydrolases"/>
    <property type="match status" value="1"/>
</dbReference>
<accession>A0A1V2ZYW1</accession>
<dbReference type="AlphaFoldDB" id="A0A1V2ZYW1"/>
<dbReference type="STRING" id="252474.B1A74_06405"/>
<dbReference type="InterPro" id="IPR005331">
    <property type="entry name" value="Sulfotransferase"/>
</dbReference>
<dbReference type="Proteomes" id="UP000189177">
    <property type="component" value="Unassembled WGS sequence"/>
</dbReference>
<dbReference type="Gene3D" id="3.40.50.300">
    <property type="entry name" value="P-loop containing nucleotide triphosphate hydrolases"/>
    <property type="match status" value="1"/>
</dbReference>
<dbReference type="GO" id="GO:0016020">
    <property type="term" value="C:membrane"/>
    <property type="evidence" value="ECO:0007669"/>
    <property type="project" value="InterPro"/>
</dbReference>